<dbReference type="SMART" id="SM00671">
    <property type="entry name" value="SEL1"/>
    <property type="match status" value="2"/>
</dbReference>
<keyword evidence="1" id="KW-1133">Transmembrane helix</keyword>
<dbReference type="InterPro" id="IPR011990">
    <property type="entry name" value="TPR-like_helical_dom_sf"/>
</dbReference>
<reference evidence="2 3" key="1">
    <citation type="submission" date="2018-11" db="EMBL/GenBank/DDBJ databases">
        <title>Genomes From Bacteria Associated with the Canine Oral Cavity: a Test Case for Automated Genome-Based Taxonomic Assignment.</title>
        <authorList>
            <person name="Coil D.A."/>
            <person name="Jospin G."/>
            <person name="Darling A.E."/>
            <person name="Wallis C."/>
            <person name="Davis I.J."/>
            <person name="Harris S."/>
            <person name="Eisen J.A."/>
            <person name="Holcombe L.J."/>
            <person name="O'Flynn C."/>
        </authorList>
    </citation>
    <scope>NUCLEOTIDE SEQUENCE [LARGE SCALE GENOMIC DNA]</scope>
    <source>
        <strain evidence="2 3">COT-280</strain>
    </source>
</reference>
<feature type="transmembrane region" description="Helical" evidence="1">
    <location>
        <begin position="18"/>
        <end position="37"/>
    </location>
</feature>
<dbReference type="Proteomes" id="UP000269923">
    <property type="component" value="Unassembled WGS sequence"/>
</dbReference>
<evidence type="ECO:0000256" key="1">
    <source>
        <dbReference type="SAM" id="Phobius"/>
    </source>
</evidence>
<comment type="caution">
    <text evidence="2">The sequence shown here is derived from an EMBL/GenBank/DDBJ whole genome shotgun (WGS) entry which is preliminary data.</text>
</comment>
<keyword evidence="1" id="KW-0812">Transmembrane</keyword>
<dbReference type="RefSeq" id="WP_124794111.1">
    <property type="nucleotide sequence ID" value="NZ_RQYC01000002.1"/>
</dbReference>
<dbReference type="InterPro" id="IPR050767">
    <property type="entry name" value="Sel1_AlgK"/>
</dbReference>
<organism evidence="2 3">
    <name type="scientific">Conchiformibius steedae</name>
    <dbReference type="NCBI Taxonomy" id="153493"/>
    <lineage>
        <taxon>Bacteria</taxon>
        <taxon>Pseudomonadati</taxon>
        <taxon>Pseudomonadota</taxon>
        <taxon>Betaproteobacteria</taxon>
        <taxon>Neisseriales</taxon>
        <taxon>Neisseriaceae</taxon>
        <taxon>Conchiformibius</taxon>
    </lineage>
</organism>
<dbReference type="EMBL" id="RQYC01000002">
    <property type="protein sequence ID" value="RRD91318.1"/>
    <property type="molecule type" value="Genomic_DNA"/>
</dbReference>
<dbReference type="OrthoDB" id="9792653at2"/>
<dbReference type="PANTHER" id="PTHR11102:SF160">
    <property type="entry name" value="ERAD-ASSOCIATED E3 UBIQUITIN-PROTEIN LIGASE COMPONENT HRD3"/>
    <property type="match status" value="1"/>
</dbReference>
<evidence type="ECO:0000313" key="3">
    <source>
        <dbReference type="Proteomes" id="UP000269923"/>
    </source>
</evidence>
<dbReference type="Gene3D" id="1.25.40.10">
    <property type="entry name" value="Tetratricopeptide repeat domain"/>
    <property type="match status" value="1"/>
</dbReference>
<accession>A0A3P2A8M8</accession>
<dbReference type="AlphaFoldDB" id="A0A3P2A8M8"/>
<evidence type="ECO:0000313" key="2">
    <source>
        <dbReference type="EMBL" id="RRD91318.1"/>
    </source>
</evidence>
<keyword evidence="1" id="KW-0472">Membrane</keyword>
<dbReference type="STRING" id="1121352.GCA_000620925_00146"/>
<protein>
    <submittedName>
        <fullName evidence="2">Sel1 repeat family protein</fullName>
    </submittedName>
</protein>
<dbReference type="PANTHER" id="PTHR11102">
    <property type="entry name" value="SEL-1-LIKE PROTEIN"/>
    <property type="match status" value="1"/>
</dbReference>
<gene>
    <name evidence="2" type="ORF">EII21_02730</name>
</gene>
<proteinExistence type="predicted"/>
<sequence length="159" mass="17507">MSDFLPEKASYQKRSSSFVPIILCLCLGVAVLVQYAWRSHRAPAPSASIQTSQAADAPSAELLAKAEQGDVEAQYQVGRFYMHRNDWAAAVPWYERAAAQGYAKAQNNAGVAYMEGRGVAADYDKGCDYLTAAHAQLQTEHSTENVRMCREMLQKIKGN</sequence>
<dbReference type="SUPFAM" id="SSF81901">
    <property type="entry name" value="HCP-like"/>
    <property type="match status" value="1"/>
</dbReference>
<name>A0A3P2A8M8_9NEIS</name>
<keyword evidence="3" id="KW-1185">Reference proteome</keyword>
<dbReference type="InterPro" id="IPR006597">
    <property type="entry name" value="Sel1-like"/>
</dbReference>